<protein>
    <submittedName>
        <fullName evidence="2">Uncharacterized protein</fullName>
    </submittedName>
</protein>
<keyword evidence="1" id="KW-1133">Transmembrane helix</keyword>
<dbReference type="STRING" id="515622.bpr_I2563"/>
<feature type="transmembrane region" description="Helical" evidence="1">
    <location>
        <begin position="312"/>
        <end position="333"/>
    </location>
</feature>
<feature type="transmembrane region" description="Helical" evidence="1">
    <location>
        <begin position="383"/>
        <end position="403"/>
    </location>
</feature>
<feature type="transmembrane region" description="Helical" evidence="1">
    <location>
        <begin position="93"/>
        <end position="115"/>
    </location>
</feature>
<name>E0RX85_BUTPB</name>
<keyword evidence="1" id="KW-0812">Transmembrane</keyword>
<feature type="transmembrane region" description="Helical" evidence="1">
    <location>
        <begin position="127"/>
        <end position="160"/>
    </location>
</feature>
<dbReference type="Pfam" id="PF19510">
    <property type="entry name" value="DUF6044"/>
    <property type="match status" value="1"/>
</dbReference>
<dbReference type="EMBL" id="CP001810">
    <property type="protein sequence ID" value="ADL35296.1"/>
    <property type="molecule type" value="Genomic_DNA"/>
</dbReference>
<dbReference type="RefSeq" id="WP_013281949.1">
    <property type="nucleotide sequence ID" value="NC_014387.1"/>
</dbReference>
<dbReference type="AlphaFoldDB" id="E0RX85"/>
<accession>E0RX85</accession>
<gene>
    <name evidence="2" type="ordered locus">bpr_I2563</name>
</gene>
<dbReference type="InterPro" id="IPR046107">
    <property type="entry name" value="DUF6044"/>
</dbReference>
<reference evidence="2 3" key="1">
    <citation type="journal article" date="2010" name="PLoS ONE">
        <title>The glycobiome of the rumen bacterium Butyrivibrio proteoclasticus B316(T) highlights adaptation to a polysaccharide-rich environment.</title>
        <authorList>
            <person name="Kelly W.J."/>
            <person name="Leahy S.C."/>
            <person name="Altermann E."/>
            <person name="Yeoman C.J."/>
            <person name="Dunne J.C."/>
            <person name="Kong Z."/>
            <person name="Pacheco D.M."/>
            <person name="Li D."/>
            <person name="Noel S.J."/>
            <person name="Moon C.D."/>
            <person name="Cookson A.L."/>
            <person name="Attwood G.T."/>
        </authorList>
    </citation>
    <scope>NUCLEOTIDE SEQUENCE [LARGE SCALE GENOMIC DNA]</scope>
    <source>
        <strain evidence="3">ATCC 51982 / DSM 14932 / B316</strain>
    </source>
</reference>
<evidence type="ECO:0000256" key="1">
    <source>
        <dbReference type="SAM" id="Phobius"/>
    </source>
</evidence>
<keyword evidence="1" id="KW-0472">Membrane</keyword>
<evidence type="ECO:0000313" key="2">
    <source>
        <dbReference type="EMBL" id="ADL35296.1"/>
    </source>
</evidence>
<dbReference type="Proteomes" id="UP000001299">
    <property type="component" value="Chromosome 1"/>
</dbReference>
<proteinExistence type="predicted"/>
<dbReference type="HOGENOM" id="CLU_035900_0_0_9"/>
<sequence>MTKTNTLKKYWYLYLTGTLLAIQAAVFLIFRGESYFQIHDNLDLFMAHYEMLKKAGLWFSQGANAPILHGVPRDLFGSEFLIYNLFYILLPGVWAYLAGYAAKIAVGMISFILLAKDVYKDRYENYKPLIIVIAAAYGMIPVFPTYGIAFTSVPFIILLLRKLYFAETFKQRLPLYIGVFLYPLLSYFSYHGFFILSYMVVAVVILWIRDKRFPKSTFVSIVILSLGYILFEYRLFKEMLFTDTVTIRTTMDHGDISFGQAMLTALSEFANASFHSEDSHTYIVLGVVLIAIVIINALYIKKKQADRIMKDPINLVMLWIIFNVLIFGLYQYAPFRHLFEMLIPPLTGFEFARTAYFNTFLWYAELLLVCVRMYDYGKKNIRPLANLIVTLAVLIVMFIPQVYNDFYYTCYNQAFKIIKHRDTTYVNYNEFYSTKLFDKIIDDIDYNGEWSAAYGMHPAVLNYNGIATVDGYLGMYAQEYKDKWTSIIAPALEGSPSLKSYFEGWGARVSLYSGSDENTYAPLRNLEVTDKRLIVNLDELKSLDCKYIFSRIEFSNADELGIKLVGTYSDDSSPYTIYVYDLQ</sequence>
<dbReference type="eggNOG" id="ENOG502Z7KA">
    <property type="taxonomic scope" value="Bacteria"/>
</dbReference>
<feature type="transmembrane region" description="Helical" evidence="1">
    <location>
        <begin position="353"/>
        <end position="371"/>
    </location>
</feature>
<feature type="transmembrane region" description="Helical" evidence="1">
    <location>
        <begin position="180"/>
        <end position="206"/>
    </location>
</feature>
<feature type="transmembrane region" description="Helical" evidence="1">
    <location>
        <begin position="12"/>
        <end position="30"/>
    </location>
</feature>
<feature type="transmembrane region" description="Helical" evidence="1">
    <location>
        <begin position="218"/>
        <end position="236"/>
    </location>
</feature>
<evidence type="ECO:0000313" key="3">
    <source>
        <dbReference type="Proteomes" id="UP000001299"/>
    </source>
</evidence>
<keyword evidence="3" id="KW-1185">Reference proteome</keyword>
<organism evidence="2 3">
    <name type="scientific">Butyrivibrio proteoclasticus (strain ATCC 51982 / DSM 14932 / B316)</name>
    <name type="common">Clostridium proteoclasticum</name>
    <dbReference type="NCBI Taxonomy" id="515622"/>
    <lineage>
        <taxon>Bacteria</taxon>
        <taxon>Bacillati</taxon>
        <taxon>Bacillota</taxon>
        <taxon>Clostridia</taxon>
        <taxon>Lachnospirales</taxon>
        <taxon>Lachnospiraceae</taxon>
        <taxon>Butyrivibrio</taxon>
    </lineage>
</organism>
<feature type="transmembrane region" description="Helical" evidence="1">
    <location>
        <begin position="282"/>
        <end position="300"/>
    </location>
</feature>
<dbReference type="KEGG" id="bpb:bpr_I2563"/>